<dbReference type="Proteomes" id="UP000313359">
    <property type="component" value="Unassembled WGS sequence"/>
</dbReference>
<dbReference type="OrthoDB" id="5569250at2759"/>
<dbReference type="Pfam" id="PF17667">
    <property type="entry name" value="Pkinase_fungal"/>
    <property type="match status" value="1"/>
</dbReference>
<dbReference type="PANTHER" id="PTHR38248">
    <property type="entry name" value="FUNK1 6"/>
    <property type="match status" value="1"/>
</dbReference>
<dbReference type="InterPro" id="IPR040976">
    <property type="entry name" value="Pkinase_fungal"/>
</dbReference>
<evidence type="ECO:0000313" key="4">
    <source>
        <dbReference type="Proteomes" id="UP000313359"/>
    </source>
</evidence>
<dbReference type="STRING" id="1328759.A0A5C2SEL6"/>
<name>A0A5C2SEL6_9APHY</name>
<accession>A0A5C2SEL6</accession>
<dbReference type="SUPFAM" id="SSF56112">
    <property type="entry name" value="Protein kinase-like (PK-like)"/>
    <property type="match status" value="1"/>
</dbReference>
<evidence type="ECO:0000259" key="2">
    <source>
        <dbReference type="Pfam" id="PF17667"/>
    </source>
</evidence>
<feature type="domain" description="Fungal-type protein kinase" evidence="2">
    <location>
        <begin position="357"/>
        <end position="570"/>
    </location>
</feature>
<dbReference type="PANTHER" id="PTHR38248:SF2">
    <property type="entry name" value="FUNK1 11"/>
    <property type="match status" value="1"/>
</dbReference>
<dbReference type="InterPro" id="IPR011009">
    <property type="entry name" value="Kinase-like_dom_sf"/>
</dbReference>
<proteinExistence type="predicted"/>
<dbReference type="InterPro" id="IPR008266">
    <property type="entry name" value="Tyr_kinase_AS"/>
</dbReference>
<evidence type="ECO:0000256" key="1">
    <source>
        <dbReference type="SAM" id="MobiDB-lite"/>
    </source>
</evidence>
<dbReference type="PROSITE" id="PS00109">
    <property type="entry name" value="PROTEIN_KINASE_TYR"/>
    <property type="match status" value="1"/>
</dbReference>
<sequence length="766" mass="85819">MSAADESSRSSTATSNEASPDGGVANADFTHNHLNHRSFDMAKLSPGMKMSLTILANVNSPIFEPPHYPHLSTVLTGLSRIIYDDLDAHAKSLVHIRFQVPTEGSATAYLEFIDSHDKSHGNRPDLIGVPNVDRFRKRDGSGYKRVPHHFIETLAVVKAHKKYDLAQAAHSAYRHQQARPDHPAFLCLTVKPQYYQIMLSEPGGVVASAHFPWTDLQPLAIFFHTLYVPRTKHILHDSTVLWKCVPGNPSRNLTSVKITWSITCGEEMYTEGNLIALGDAWGQRTTVFRIKDPSGHRVVIKEAYCTRQQSEESTFLASIHADGDVPGVVRMSCCEDVMVDGQRIECSIGENGTLCTKKRLVLLDYGSHLFTSRSVNDLLRAFYDVLEVHRTLIKKGILHRDMSIYNILIYPRWRKLPGRRMMKDPPPLIQDVLSGILRDEQSRTADCLLIDYDHAAKLAGQGEAPVNNNVLARRTGTPKYIARSDLYIKAYGVDRYNAYVDEVQHITPEIIDFAEKFPHLVNADFSVTPTPKTIHGGRPPKNCNAADSANTSFNHRPEHDVESVCWTMISVLVRIQPAKRPQEVHVPSSLSTLWGHFNSHAIYANPSPLNDERGTILNLDLKHWRSIFEPFPELHDLAGLLHDIACQVRPEYALWDPAAPHPDHLHEAVQRLILQYLVDHKDKDVKLTGDPRKLRPVEPNAKSDLNSEPQAGDIASSVSTELASTMEVLPDIGNAHQLTKRKSFSHRSGTSDAPKTKRMKGDDNDD</sequence>
<feature type="compositionally biased region" description="Polar residues" evidence="1">
    <location>
        <begin position="9"/>
        <end position="18"/>
    </location>
</feature>
<dbReference type="Gene3D" id="1.10.510.10">
    <property type="entry name" value="Transferase(Phosphotransferase) domain 1"/>
    <property type="match status" value="1"/>
</dbReference>
<keyword evidence="4" id="KW-1185">Reference proteome</keyword>
<feature type="compositionally biased region" description="Basic and acidic residues" evidence="1">
    <location>
        <begin position="687"/>
        <end position="696"/>
    </location>
</feature>
<protein>
    <recommendedName>
        <fullName evidence="2">Fungal-type protein kinase domain-containing protein</fullName>
    </recommendedName>
</protein>
<dbReference type="GO" id="GO:0004672">
    <property type="term" value="F:protein kinase activity"/>
    <property type="evidence" value="ECO:0007669"/>
    <property type="project" value="InterPro"/>
</dbReference>
<gene>
    <name evidence="3" type="ORF">L227DRAFT_610175</name>
</gene>
<dbReference type="EMBL" id="ML122261">
    <property type="protein sequence ID" value="RPD61718.1"/>
    <property type="molecule type" value="Genomic_DNA"/>
</dbReference>
<organism evidence="3 4">
    <name type="scientific">Lentinus tigrinus ALCF2SS1-6</name>
    <dbReference type="NCBI Taxonomy" id="1328759"/>
    <lineage>
        <taxon>Eukaryota</taxon>
        <taxon>Fungi</taxon>
        <taxon>Dikarya</taxon>
        <taxon>Basidiomycota</taxon>
        <taxon>Agaricomycotina</taxon>
        <taxon>Agaricomycetes</taxon>
        <taxon>Polyporales</taxon>
        <taxon>Polyporaceae</taxon>
        <taxon>Lentinus</taxon>
    </lineage>
</organism>
<feature type="region of interest" description="Disordered" evidence="1">
    <location>
        <begin position="687"/>
        <end position="718"/>
    </location>
</feature>
<feature type="region of interest" description="Disordered" evidence="1">
    <location>
        <begin position="1"/>
        <end position="29"/>
    </location>
</feature>
<dbReference type="AlphaFoldDB" id="A0A5C2SEL6"/>
<evidence type="ECO:0000313" key="3">
    <source>
        <dbReference type="EMBL" id="RPD61718.1"/>
    </source>
</evidence>
<reference evidence="3" key="1">
    <citation type="journal article" date="2018" name="Genome Biol. Evol.">
        <title>Genomics and development of Lentinus tigrinus, a white-rot wood-decaying mushroom with dimorphic fruiting bodies.</title>
        <authorList>
            <person name="Wu B."/>
            <person name="Xu Z."/>
            <person name="Knudson A."/>
            <person name="Carlson A."/>
            <person name="Chen N."/>
            <person name="Kovaka S."/>
            <person name="LaButti K."/>
            <person name="Lipzen A."/>
            <person name="Pennachio C."/>
            <person name="Riley R."/>
            <person name="Schakwitz W."/>
            <person name="Umezawa K."/>
            <person name="Ohm R.A."/>
            <person name="Grigoriev I.V."/>
            <person name="Nagy L.G."/>
            <person name="Gibbons J."/>
            <person name="Hibbett D."/>
        </authorList>
    </citation>
    <scope>NUCLEOTIDE SEQUENCE [LARGE SCALE GENOMIC DNA]</scope>
    <source>
        <strain evidence="3">ALCF2SS1-6</strain>
    </source>
</reference>
<feature type="region of interest" description="Disordered" evidence="1">
    <location>
        <begin position="730"/>
        <end position="766"/>
    </location>
</feature>